<dbReference type="HOGENOM" id="CLU_010194_1_2_11"/>
<accession>A0A0H3CXT1</accession>
<dbReference type="AlphaFoldDB" id="A0A0H3CXT1"/>
<dbReference type="Proteomes" id="UP000000328">
    <property type="component" value="Chromosome"/>
</dbReference>
<dbReference type="SUPFAM" id="SSF51735">
    <property type="entry name" value="NAD(P)-binding Rossmann-fold domains"/>
    <property type="match status" value="1"/>
</dbReference>
<evidence type="ECO:0000313" key="3">
    <source>
        <dbReference type="EMBL" id="ADJ43148.1"/>
    </source>
</evidence>
<dbReference type="PANTHER" id="PTHR43477:SF1">
    <property type="entry name" value="DIHYDROANTICAPSIN 7-DEHYDROGENASE"/>
    <property type="match status" value="1"/>
</dbReference>
<dbReference type="RefSeq" id="WP_013223236.1">
    <property type="nucleotide sequence ID" value="NC_014318.1"/>
</dbReference>
<dbReference type="OrthoDB" id="670853at2"/>
<reference evidence="3 4" key="1">
    <citation type="journal article" date="2010" name="Cell Res.">
        <title>Complete genome sequence of the rifamycin SV-producing Amycolatopsis mediterranei U32 revealed its genetic characteristics in phylogeny and metabolism.</title>
        <authorList>
            <person name="Zhao W."/>
            <person name="Zhong Y."/>
            <person name="Yuan H."/>
            <person name="Wang J."/>
            <person name="Zheng H."/>
            <person name="Wang Y."/>
            <person name="Cen X."/>
            <person name="Xu F."/>
            <person name="Bai J."/>
            <person name="Han X."/>
            <person name="Lu G."/>
            <person name="Zhu Y."/>
            <person name="Shao Z."/>
            <person name="Yan H."/>
            <person name="Li C."/>
            <person name="Peng N."/>
            <person name="Zhang Z."/>
            <person name="Zhang Y."/>
            <person name="Lin W."/>
            <person name="Fan Y."/>
            <person name="Qin Z."/>
            <person name="Hu Y."/>
            <person name="Zhu B."/>
            <person name="Wang S."/>
            <person name="Ding X."/>
            <person name="Zhao G.P."/>
        </authorList>
    </citation>
    <scope>NUCLEOTIDE SEQUENCE [LARGE SCALE GENOMIC DNA]</scope>
    <source>
        <strain evidence="4">U-32</strain>
    </source>
</reference>
<protein>
    <submittedName>
        <fullName evidence="3">3-oxoacyl-[acyl-carrier-protein] reductase</fullName>
    </submittedName>
</protein>
<dbReference type="InterPro" id="IPR002347">
    <property type="entry name" value="SDR_fam"/>
</dbReference>
<keyword evidence="2" id="KW-0560">Oxidoreductase</keyword>
<proteinExistence type="inferred from homology"/>
<sequence length="251" mass="25533">MTLLAGKNAIIYGAAGRIGTAVATAFAGEGARVFLAGRTRARLDALAGGIRTAGGRAEPAVVDALDERAVDEHAAAVAAEGGIDVSVNLIGHGDVQGKPLVEMALADYERPVVTAVRTQFLTARAAARHMIARRSGAILFFGGAADPVREFAVGGLQVAFHALEAMRRQLAAELGPHGIRTVTLRTGGIPETLPVDFPGKSELAENIAGKTMLGRAATLADVGAVAAFVASDRAASMTAATVNVSCGALVD</sequence>
<dbReference type="GO" id="GO:0016491">
    <property type="term" value="F:oxidoreductase activity"/>
    <property type="evidence" value="ECO:0007669"/>
    <property type="project" value="UniProtKB-KW"/>
</dbReference>
<dbReference type="PATRIC" id="fig|749927.5.peg.1372"/>
<gene>
    <name evidence="3" type="primary">fabG</name>
    <name evidence="3" type="ordered locus">AMED_1334</name>
</gene>
<dbReference type="Pfam" id="PF13561">
    <property type="entry name" value="adh_short_C2"/>
    <property type="match status" value="1"/>
</dbReference>
<organism evidence="3 4">
    <name type="scientific">Amycolatopsis mediterranei (strain U-32)</name>
    <dbReference type="NCBI Taxonomy" id="749927"/>
    <lineage>
        <taxon>Bacteria</taxon>
        <taxon>Bacillati</taxon>
        <taxon>Actinomycetota</taxon>
        <taxon>Actinomycetes</taxon>
        <taxon>Pseudonocardiales</taxon>
        <taxon>Pseudonocardiaceae</taxon>
        <taxon>Amycolatopsis</taxon>
    </lineage>
</organism>
<dbReference type="EMBL" id="CP002000">
    <property type="protein sequence ID" value="ADJ43148.1"/>
    <property type="molecule type" value="Genomic_DNA"/>
</dbReference>
<dbReference type="PRINTS" id="PR00081">
    <property type="entry name" value="GDHRDH"/>
</dbReference>
<comment type="similarity">
    <text evidence="1">Belongs to the short-chain dehydrogenases/reductases (SDR) family.</text>
</comment>
<dbReference type="InterPro" id="IPR036291">
    <property type="entry name" value="NAD(P)-bd_dom_sf"/>
</dbReference>
<dbReference type="KEGG" id="amd:AMED_1334"/>
<evidence type="ECO:0000256" key="1">
    <source>
        <dbReference type="ARBA" id="ARBA00006484"/>
    </source>
</evidence>
<dbReference type="Gene3D" id="3.40.50.720">
    <property type="entry name" value="NAD(P)-binding Rossmann-like Domain"/>
    <property type="match status" value="1"/>
</dbReference>
<evidence type="ECO:0000313" key="4">
    <source>
        <dbReference type="Proteomes" id="UP000000328"/>
    </source>
</evidence>
<dbReference type="GeneID" id="92869127"/>
<dbReference type="InterPro" id="IPR051122">
    <property type="entry name" value="SDR_DHRS6-like"/>
</dbReference>
<name>A0A0H3CXT1_AMYMU</name>
<dbReference type="eggNOG" id="COG1028">
    <property type="taxonomic scope" value="Bacteria"/>
</dbReference>
<evidence type="ECO:0000256" key="2">
    <source>
        <dbReference type="ARBA" id="ARBA00023002"/>
    </source>
</evidence>
<dbReference type="PANTHER" id="PTHR43477">
    <property type="entry name" value="DIHYDROANTICAPSIN 7-DEHYDROGENASE"/>
    <property type="match status" value="1"/>
</dbReference>
<dbReference type="CDD" id="cd05233">
    <property type="entry name" value="SDR_c"/>
    <property type="match status" value="1"/>
</dbReference>